<dbReference type="EMBL" id="UGXK01000001">
    <property type="protein sequence ID" value="SUG72306.1"/>
    <property type="molecule type" value="Genomic_DNA"/>
</dbReference>
<dbReference type="Proteomes" id="UP000255534">
    <property type="component" value="Unassembled WGS sequence"/>
</dbReference>
<dbReference type="AlphaFoldDB" id="A0A379UXY2"/>
<gene>
    <name evidence="1" type="primary">lacC_1</name>
    <name evidence="1" type="ORF">NCTC5798_03507</name>
</gene>
<dbReference type="PANTHER" id="PTHR46566">
    <property type="entry name" value="1-PHOSPHOFRUCTOKINASE-RELATED"/>
    <property type="match status" value="1"/>
</dbReference>
<evidence type="ECO:0000313" key="1">
    <source>
        <dbReference type="EMBL" id="SUG72306.1"/>
    </source>
</evidence>
<keyword evidence="1" id="KW-0418">Kinase</keyword>
<keyword evidence="1" id="KW-0808">Transferase</keyword>
<proteinExistence type="predicted"/>
<dbReference type="Gene3D" id="3.40.1190.20">
    <property type="match status" value="1"/>
</dbReference>
<reference evidence="1 2" key="1">
    <citation type="submission" date="2018-06" db="EMBL/GenBank/DDBJ databases">
        <authorList>
            <consortium name="Pathogen Informatics"/>
            <person name="Doyle S."/>
        </authorList>
    </citation>
    <scope>NUCLEOTIDE SEQUENCE [LARGE SCALE GENOMIC DNA]</scope>
    <source>
        <strain evidence="1 2">NCTC5798</strain>
    </source>
</reference>
<dbReference type="SUPFAM" id="SSF53613">
    <property type="entry name" value="Ribokinase-like"/>
    <property type="match status" value="1"/>
</dbReference>
<accession>A0A379UXY2</accession>
<sequence length="82" mass="9184">MIYTLTLNSAIDMNIFSDPLQPNIVNRTHHTEFCPNGKGVNVALVLDHFQIPAHILGIFGGFTGHYIVESLRTRKCQSHQHG</sequence>
<name>A0A379UXY2_SALET</name>
<dbReference type="GO" id="GO:0008443">
    <property type="term" value="F:phosphofructokinase activity"/>
    <property type="evidence" value="ECO:0007669"/>
    <property type="project" value="TreeGrafter"/>
</dbReference>
<dbReference type="PANTHER" id="PTHR46566:SF1">
    <property type="entry name" value="1-PHOSPHOFRUCTOKINASE"/>
    <property type="match status" value="1"/>
</dbReference>
<dbReference type="GO" id="GO:0009024">
    <property type="term" value="F:tagatose-6-phosphate kinase activity"/>
    <property type="evidence" value="ECO:0007669"/>
    <property type="project" value="UniProtKB-EC"/>
</dbReference>
<dbReference type="InterPro" id="IPR029056">
    <property type="entry name" value="Ribokinase-like"/>
</dbReference>
<evidence type="ECO:0000313" key="2">
    <source>
        <dbReference type="Proteomes" id="UP000255534"/>
    </source>
</evidence>
<protein>
    <submittedName>
        <fullName evidence="1">6-phosphofructokinase</fullName>
        <ecNumber evidence="1">2.7.1.144</ecNumber>
    </submittedName>
</protein>
<dbReference type="EC" id="2.7.1.144" evidence="1"/>
<dbReference type="GO" id="GO:0005829">
    <property type="term" value="C:cytosol"/>
    <property type="evidence" value="ECO:0007669"/>
    <property type="project" value="TreeGrafter"/>
</dbReference>
<organism evidence="1 2">
    <name type="scientific">Salmonella enterica I</name>
    <dbReference type="NCBI Taxonomy" id="59201"/>
    <lineage>
        <taxon>Bacteria</taxon>
        <taxon>Pseudomonadati</taxon>
        <taxon>Pseudomonadota</taxon>
        <taxon>Gammaproteobacteria</taxon>
        <taxon>Enterobacterales</taxon>
        <taxon>Enterobacteriaceae</taxon>
        <taxon>Salmonella</taxon>
    </lineage>
</organism>